<dbReference type="Proteomes" id="UP000274822">
    <property type="component" value="Unassembled WGS sequence"/>
</dbReference>
<proteinExistence type="predicted"/>
<name>A0A433Q287_9FUNG</name>
<dbReference type="AlphaFoldDB" id="A0A433Q287"/>
<comment type="caution">
    <text evidence="1">The sequence shown here is derived from an EMBL/GenBank/DDBJ whole genome shotgun (WGS) entry which is preliminary data.</text>
</comment>
<gene>
    <name evidence="1" type="ORF">BC938DRAFT_474490</name>
</gene>
<sequence length="67" mass="7750">MHPSIHPSIHPSTSILHPRESRRGFVAASDYYWRWCMFKESHRGLPLVIYQITPIQSKNTRSGIGCN</sequence>
<evidence type="ECO:0000313" key="1">
    <source>
        <dbReference type="EMBL" id="RUS23868.1"/>
    </source>
</evidence>
<dbReference type="EMBL" id="RBNJ01018238">
    <property type="protein sequence ID" value="RUS23868.1"/>
    <property type="molecule type" value="Genomic_DNA"/>
</dbReference>
<keyword evidence="2" id="KW-1185">Reference proteome</keyword>
<accession>A0A433Q287</accession>
<evidence type="ECO:0000313" key="2">
    <source>
        <dbReference type="Proteomes" id="UP000274822"/>
    </source>
</evidence>
<reference evidence="1 2" key="1">
    <citation type="journal article" date="2018" name="New Phytol.">
        <title>Phylogenomics of Endogonaceae and evolution of mycorrhizas within Mucoromycota.</title>
        <authorList>
            <person name="Chang Y."/>
            <person name="Desiro A."/>
            <person name="Na H."/>
            <person name="Sandor L."/>
            <person name="Lipzen A."/>
            <person name="Clum A."/>
            <person name="Barry K."/>
            <person name="Grigoriev I.V."/>
            <person name="Martin F.M."/>
            <person name="Stajich J.E."/>
            <person name="Smith M.E."/>
            <person name="Bonito G."/>
            <person name="Spatafora J.W."/>
        </authorList>
    </citation>
    <scope>NUCLEOTIDE SEQUENCE [LARGE SCALE GENOMIC DNA]</scope>
    <source>
        <strain evidence="1 2">AD002</strain>
    </source>
</reference>
<protein>
    <submittedName>
        <fullName evidence="1">Uncharacterized protein</fullName>
    </submittedName>
</protein>
<organism evidence="1 2">
    <name type="scientific">Jimgerdemannia flammicorona</name>
    <dbReference type="NCBI Taxonomy" id="994334"/>
    <lineage>
        <taxon>Eukaryota</taxon>
        <taxon>Fungi</taxon>
        <taxon>Fungi incertae sedis</taxon>
        <taxon>Mucoromycota</taxon>
        <taxon>Mucoromycotina</taxon>
        <taxon>Endogonomycetes</taxon>
        <taxon>Endogonales</taxon>
        <taxon>Endogonaceae</taxon>
        <taxon>Jimgerdemannia</taxon>
    </lineage>
</organism>